<keyword evidence="11" id="KW-1185">Reference proteome</keyword>
<dbReference type="AlphaFoldDB" id="A0A9P8W347"/>
<protein>
    <recommendedName>
        <fullName evidence="9">C2H2-type domain-containing protein</fullName>
    </recommendedName>
</protein>
<gene>
    <name evidence="10" type="ORF">B0T10DRAFT_405871</name>
</gene>
<evidence type="ECO:0000256" key="6">
    <source>
        <dbReference type="ARBA" id="ARBA00023163"/>
    </source>
</evidence>
<evidence type="ECO:0000259" key="9">
    <source>
        <dbReference type="PROSITE" id="PS50157"/>
    </source>
</evidence>
<evidence type="ECO:0000313" key="10">
    <source>
        <dbReference type="EMBL" id="KAH6887929.1"/>
    </source>
</evidence>
<evidence type="ECO:0000256" key="5">
    <source>
        <dbReference type="ARBA" id="ARBA00023015"/>
    </source>
</evidence>
<keyword evidence="6" id="KW-0804">Transcription</keyword>
<evidence type="ECO:0000256" key="3">
    <source>
        <dbReference type="ARBA" id="ARBA00022771"/>
    </source>
</evidence>
<keyword evidence="5" id="KW-0805">Transcription regulation</keyword>
<feature type="domain" description="C2H2-type" evidence="9">
    <location>
        <begin position="138"/>
        <end position="171"/>
    </location>
</feature>
<sequence>MQEAHSEQQTSAQSFQYRLEGCEEGFSNQSALFDHQRAEHDIEAHECPHQDCSKAFRTKRRLQAHLQKLHKGKEFPCSWPGCGKMLGSKSGLTYHVESAHNNAELKCSYPSCESTFTTHHCLNNHIGRMHPGWATYDHACPAADLENCHHMFSSPNQASEHANITHRGKIPCLYRKEVSCEALFEDTVQARLHARNVHSRYICNVRGC</sequence>
<dbReference type="Proteomes" id="UP000777438">
    <property type="component" value="Unassembled WGS sequence"/>
</dbReference>
<dbReference type="SMART" id="SM00355">
    <property type="entry name" value="ZnF_C2H2"/>
    <property type="match status" value="5"/>
</dbReference>
<comment type="caution">
    <text evidence="10">The sequence shown here is derived from an EMBL/GenBank/DDBJ whole genome shotgun (WGS) entry which is preliminary data.</text>
</comment>
<dbReference type="GO" id="GO:0005634">
    <property type="term" value="C:nucleus"/>
    <property type="evidence" value="ECO:0007669"/>
    <property type="project" value="UniProtKB-SubCell"/>
</dbReference>
<dbReference type="OrthoDB" id="4748970at2759"/>
<dbReference type="GO" id="GO:0008270">
    <property type="term" value="F:zinc ion binding"/>
    <property type="evidence" value="ECO:0007669"/>
    <property type="project" value="UniProtKB-KW"/>
</dbReference>
<evidence type="ECO:0000256" key="7">
    <source>
        <dbReference type="ARBA" id="ARBA00023242"/>
    </source>
</evidence>
<dbReference type="InterPro" id="IPR036236">
    <property type="entry name" value="Znf_C2H2_sf"/>
</dbReference>
<keyword evidence="7" id="KW-0539">Nucleus</keyword>
<keyword evidence="4" id="KW-0862">Zinc</keyword>
<dbReference type="PROSITE" id="PS50157">
    <property type="entry name" value="ZINC_FINGER_C2H2_2"/>
    <property type="match status" value="3"/>
</dbReference>
<evidence type="ECO:0000256" key="1">
    <source>
        <dbReference type="ARBA" id="ARBA00004123"/>
    </source>
</evidence>
<dbReference type="InterPro" id="IPR051061">
    <property type="entry name" value="Zinc_finger_trans_reg"/>
</dbReference>
<accession>A0A9P8W347</accession>
<feature type="domain" description="C2H2-type" evidence="9">
    <location>
        <begin position="45"/>
        <end position="75"/>
    </location>
</feature>
<dbReference type="SUPFAM" id="SSF57667">
    <property type="entry name" value="beta-beta-alpha zinc fingers"/>
    <property type="match status" value="1"/>
</dbReference>
<feature type="domain" description="C2H2-type" evidence="9">
    <location>
        <begin position="75"/>
        <end position="105"/>
    </location>
</feature>
<evidence type="ECO:0000256" key="8">
    <source>
        <dbReference type="PROSITE-ProRule" id="PRU00042"/>
    </source>
</evidence>
<comment type="subcellular location">
    <subcellularLocation>
        <location evidence="1">Nucleus</location>
    </subcellularLocation>
</comment>
<dbReference type="GO" id="GO:0006357">
    <property type="term" value="P:regulation of transcription by RNA polymerase II"/>
    <property type="evidence" value="ECO:0007669"/>
    <property type="project" value="TreeGrafter"/>
</dbReference>
<evidence type="ECO:0000256" key="4">
    <source>
        <dbReference type="ARBA" id="ARBA00022833"/>
    </source>
</evidence>
<keyword evidence="3 8" id="KW-0863">Zinc-finger</keyword>
<dbReference type="EMBL" id="JAGPYM010000013">
    <property type="protein sequence ID" value="KAH6887929.1"/>
    <property type="molecule type" value="Genomic_DNA"/>
</dbReference>
<dbReference type="Gene3D" id="3.30.160.60">
    <property type="entry name" value="Classic Zinc Finger"/>
    <property type="match status" value="2"/>
</dbReference>
<name>A0A9P8W347_9HYPO</name>
<dbReference type="PANTHER" id="PTHR46179">
    <property type="entry name" value="ZINC FINGER PROTEIN"/>
    <property type="match status" value="1"/>
</dbReference>
<dbReference type="PROSITE" id="PS00028">
    <property type="entry name" value="ZINC_FINGER_C2H2_1"/>
    <property type="match status" value="3"/>
</dbReference>
<evidence type="ECO:0000256" key="2">
    <source>
        <dbReference type="ARBA" id="ARBA00022723"/>
    </source>
</evidence>
<evidence type="ECO:0000313" key="11">
    <source>
        <dbReference type="Proteomes" id="UP000777438"/>
    </source>
</evidence>
<proteinExistence type="predicted"/>
<reference evidence="10 11" key="1">
    <citation type="journal article" date="2021" name="Nat. Commun.">
        <title>Genetic determinants of endophytism in the Arabidopsis root mycobiome.</title>
        <authorList>
            <person name="Mesny F."/>
            <person name="Miyauchi S."/>
            <person name="Thiergart T."/>
            <person name="Pickel B."/>
            <person name="Atanasova L."/>
            <person name="Karlsson M."/>
            <person name="Huettel B."/>
            <person name="Barry K.W."/>
            <person name="Haridas S."/>
            <person name="Chen C."/>
            <person name="Bauer D."/>
            <person name="Andreopoulos W."/>
            <person name="Pangilinan J."/>
            <person name="LaButti K."/>
            <person name="Riley R."/>
            <person name="Lipzen A."/>
            <person name="Clum A."/>
            <person name="Drula E."/>
            <person name="Henrissat B."/>
            <person name="Kohler A."/>
            <person name="Grigoriev I.V."/>
            <person name="Martin F.M."/>
            <person name="Hacquard S."/>
        </authorList>
    </citation>
    <scope>NUCLEOTIDE SEQUENCE [LARGE SCALE GENOMIC DNA]</scope>
    <source>
        <strain evidence="10 11">MPI-CAGE-CH-0241</strain>
    </source>
</reference>
<dbReference type="PANTHER" id="PTHR46179:SF13">
    <property type="entry name" value="C2H2-TYPE DOMAIN-CONTAINING PROTEIN"/>
    <property type="match status" value="1"/>
</dbReference>
<dbReference type="InterPro" id="IPR013087">
    <property type="entry name" value="Znf_C2H2_type"/>
</dbReference>
<dbReference type="Pfam" id="PF00096">
    <property type="entry name" value="zf-C2H2"/>
    <property type="match status" value="1"/>
</dbReference>
<keyword evidence="2" id="KW-0479">Metal-binding</keyword>
<organism evidence="10 11">
    <name type="scientific">Thelonectria olida</name>
    <dbReference type="NCBI Taxonomy" id="1576542"/>
    <lineage>
        <taxon>Eukaryota</taxon>
        <taxon>Fungi</taxon>
        <taxon>Dikarya</taxon>
        <taxon>Ascomycota</taxon>
        <taxon>Pezizomycotina</taxon>
        <taxon>Sordariomycetes</taxon>
        <taxon>Hypocreomycetidae</taxon>
        <taxon>Hypocreales</taxon>
        <taxon>Nectriaceae</taxon>
        <taxon>Thelonectria</taxon>
    </lineage>
</organism>